<feature type="domain" description="Histidine kinase" evidence="7">
    <location>
        <begin position="411"/>
        <end position="654"/>
    </location>
</feature>
<dbReference type="GO" id="GO:0009927">
    <property type="term" value="F:histidine phosphotransfer kinase activity"/>
    <property type="evidence" value="ECO:0007669"/>
    <property type="project" value="TreeGrafter"/>
</dbReference>
<proteinExistence type="predicted"/>
<evidence type="ECO:0000256" key="3">
    <source>
        <dbReference type="ARBA" id="ARBA00022553"/>
    </source>
</evidence>
<dbReference type="InterPro" id="IPR001789">
    <property type="entry name" value="Sig_transdc_resp-reg_receiver"/>
</dbReference>
<protein>
    <recommendedName>
        <fullName evidence="2">histidine kinase</fullName>
        <ecNumber evidence="2">2.7.13.3</ecNumber>
    </recommendedName>
</protein>
<dbReference type="CDD" id="cd17546">
    <property type="entry name" value="REC_hyHK_CKI1_RcsC-like"/>
    <property type="match status" value="1"/>
</dbReference>
<evidence type="ECO:0000259" key="7">
    <source>
        <dbReference type="PROSITE" id="PS50109"/>
    </source>
</evidence>
<dbReference type="SUPFAM" id="SSF55874">
    <property type="entry name" value="ATPase domain of HSP90 chaperone/DNA topoisomerase II/histidine kinase"/>
    <property type="match status" value="1"/>
</dbReference>
<evidence type="ECO:0000256" key="1">
    <source>
        <dbReference type="ARBA" id="ARBA00000085"/>
    </source>
</evidence>
<dbReference type="SUPFAM" id="SSF47384">
    <property type="entry name" value="Homodimeric domain of signal transducing histidine kinase"/>
    <property type="match status" value="1"/>
</dbReference>
<dbReference type="SMART" id="SM00387">
    <property type="entry name" value="HATPase_c"/>
    <property type="match status" value="1"/>
</dbReference>
<dbReference type="Pfam" id="PF00512">
    <property type="entry name" value="HisKA"/>
    <property type="match status" value="1"/>
</dbReference>
<name>A0A6A5XCJ4_9PLEO</name>
<evidence type="ECO:0000256" key="5">
    <source>
        <dbReference type="ARBA" id="ARBA00022777"/>
    </source>
</evidence>
<evidence type="ECO:0000256" key="2">
    <source>
        <dbReference type="ARBA" id="ARBA00012438"/>
    </source>
</evidence>
<feature type="domain" description="Response regulatory" evidence="8">
    <location>
        <begin position="885"/>
        <end position="1014"/>
    </location>
</feature>
<dbReference type="SUPFAM" id="SSF52172">
    <property type="entry name" value="CheY-like"/>
    <property type="match status" value="1"/>
</dbReference>
<sequence length="1015" mass="111625">MASSSAKPSVFFPKADAAILSCRLAPAPEYPEIVGPIYDSENVHTPVLPWSAATEKQNYPPPKEPYGPASAPDRHFCVSDRYLRASLAKNERLRLSMLWYYTRDIFKETEFLSGLQEKVCIAQESSGWEFAIIGILDMNFYVRLATVGVPLGILPRGETICAHAVSQPPGSVFLLPSLLEDWRFEESPYVESGGLRAYAGAPLRLQNENGDTVCLGSICVASPERQEPLTRAQQTTLARLADWVVSDIVQLTRARRQRERRRMVELLAMAQKQSDDGSDEPVLQILLATYPNAVVSLQSAKSGHIEVEGRGPVPISDLMEGLWEDFSFIDDFVATTNHLEPPVDRVVRVIAAQCESVEGPSLLSVASKDFRLVFDDIDAWFVQTCAGIISERWHKRVLNEVMLAKEKFLRGFSHQLRTPLHGILGSVELLAEELKSRGTENSTSQATALLEATEAVRSGGEHSVYLDAIKTAGRDLIAVVNSMITLNRWADVAITERQYATYTLHDVETELANETMKAISGDVRYNASVFFNHDIPPDHCSIRTDLSLLRDSVLPLIINAIQSTAEGVVVVTISARPHIKELVVDVKDTGRGIHVDHHKRIFELYEQVDAYSTGAGLGLTLASKFAALLRGTVTLVSSEVDSGSHFRATFQGVELTSSDSSLLAEPLVPKPANLPELFHVIPSKTQRLSLSDHFAKFLTCHGMRASDDIKNSLIVFDFVADSEEHQATISRIPSDQAAICLVPFLERDAQLDESYKNIVYVHEPFLTRTMSSALRRADELLPSIQADKEDSTSPSLEPTITVADANEAVGETPSTGQVSDIDKSAIPEATSVKIELLLRPAQEGVTTISRDDLVPATISPKPVIPTKIPISIPNSPRLPTKPFPTTLLVDDNAINLRVMQMYCTKRNMPYICAKDGLEAITLFRAHQTVSYTTTAPPISLVLMDLQMPVCDGIEATRQIRALESSQGWDPSVLFIVTGQDSPADRKAASAAGAHEYYVKPISMKILDAGLKSYFS</sequence>
<dbReference type="PROSITE" id="PS50110">
    <property type="entry name" value="RESPONSE_REGULATORY"/>
    <property type="match status" value="1"/>
</dbReference>
<dbReference type="Proteomes" id="UP000799778">
    <property type="component" value="Unassembled WGS sequence"/>
</dbReference>
<dbReference type="OrthoDB" id="21225at2759"/>
<feature type="modified residue" description="4-aspartylphosphate" evidence="6">
    <location>
        <position position="944"/>
    </location>
</feature>
<dbReference type="GO" id="GO:0000155">
    <property type="term" value="F:phosphorelay sensor kinase activity"/>
    <property type="evidence" value="ECO:0007669"/>
    <property type="project" value="InterPro"/>
</dbReference>
<dbReference type="Gene3D" id="3.40.50.2300">
    <property type="match status" value="1"/>
</dbReference>
<dbReference type="InterPro" id="IPR004358">
    <property type="entry name" value="Sig_transdc_His_kin-like_C"/>
</dbReference>
<dbReference type="InterPro" id="IPR036890">
    <property type="entry name" value="HATPase_C_sf"/>
</dbReference>
<accession>A0A6A5XCJ4</accession>
<evidence type="ECO:0000259" key="8">
    <source>
        <dbReference type="PROSITE" id="PS50110"/>
    </source>
</evidence>
<keyword evidence="3 6" id="KW-0597">Phosphoprotein</keyword>
<dbReference type="SMART" id="SM00388">
    <property type="entry name" value="HisKA"/>
    <property type="match status" value="1"/>
</dbReference>
<dbReference type="GO" id="GO:0005886">
    <property type="term" value="C:plasma membrane"/>
    <property type="evidence" value="ECO:0007669"/>
    <property type="project" value="TreeGrafter"/>
</dbReference>
<dbReference type="PANTHER" id="PTHR43047:SF72">
    <property type="entry name" value="OSMOSENSING HISTIDINE PROTEIN KINASE SLN1"/>
    <property type="match status" value="1"/>
</dbReference>
<dbReference type="CDD" id="cd00082">
    <property type="entry name" value="HisKA"/>
    <property type="match status" value="1"/>
</dbReference>
<dbReference type="SUPFAM" id="SSF55781">
    <property type="entry name" value="GAF domain-like"/>
    <property type="match status" value="1"/>
</dbReference>
<dbReference type="InterPro" id="IPR003594">
    <property type="entry name" value="HATPase_dom"/>
</dbReference>
<keyword evidence="4" id="KW-0808">Transferase</keyword>
<keyword evidence="5 9" id="KW-0418">Kinase</keyword>
<evidence type="ECO:0000256" key="6">
    <source>
        <dbReference type="PROSITE-ProRule" id="PRU00169"/>
    </source>
</evidence>
<dbReference type="PANTHER" id="PTHR43047">
    <property type="entry name" value="TWO-COMPONENT HISTIDINE PROTEIN KINASE"/>
    <property type="match status" value="1"/>
</dbReference>
<dbReference type="EMBL" id="ML978076">
    <property type="protein sequence ID" value="KAF2010527.1"/>
    <property type="molecule type" value="Genomic_DNA"/>
</dbReference>
<evidence type="ECO:0000256" key="4">
    <source>
        <dbReference type="ARBA" id="ARBA00022679"/>
    </source>
</evidence>
<dbReference type="AlphaFoldDB" id="A0A6A5XCJ4"/>
<dbReference type="SMART" id="SM00448">
    <property type="entry name" value="REC"/>
    <property type="match status" value="1"/>
</dbReference>
<dbReference type="EC" id="2.7.13.3" evidence="2"/>
<dbReference type="PRINTS" id="PR00344">
    <property type="entry name" value="BCTRLSENSOR"/>
</dbReference>
<organism evidence="9 10">
    <name type="scientific">Aaosphaeria arxii CBS 175.79</name>
    <dbReference type="NCBI Taxonomy" id="1450172"/>
    <lineage>
        <taxon>Eukaryota</taxon>
        <taxon>Fungi</taxon>
        <taxon>Dikarya</taxon>
        <taxon>Ascomycota</taxon>
        <taxon>Pezizomycotina</taxon>
        <taxon>Dothideomycetes</taxon>
        <taxon>Pleosporomycetidae</taxon>
        <taxon>Pleosporales</taxon>
        <taxon>Pleosporales incertae sedis</taxon>
        <taxon>Aaosphaeria</taxon>
    </lineage>
</organism>
<evidence type="ECO:0000313" key="10">
    <source>
        <dbReference type="Proteomes" id="UP000799778"/>
    </source>
</evidence>
<dbReference type="Pfam" id="PF02518">
    <property type="entry name" value="HATPase_c"/>
    <property type="match status" value="1"/>
</dbReference>
<evidence type="ECO:0000313" key="9">
    <source>
        <dbReference type="EMBL" id="KAF2010527.1"/>
    </source>
</evidence>
<dbReference type="InterPro" id="IPR005467">
    <property type="entry name" value="His_kinase_dom"/>
</dbReference>
<dbReference type="Pfam" id="PF00072">
    <property type="entry name" value="Response_reg"/>
    <property type="match status" value="1"/>
</dbReference>
<dbReference type="InterPro" id="IPR003661">
    <property type="entry name" value="HisK_dim/P_dom"/>
</dbReference>
<dbReference type="Gene3D" id="3.30.450.40">
    <property type="match status" value="1"/>
</dbReference>
<dbReference type="Gene3D" id="3.30.565.10">
    <property type="entry name" value="Histidine kinase-like ATPase, C-terminal domain"/>
    <property type="match status" value="1"/>
</dbReference>
<dbReference type="GeneID" id="54286666"/>
<dbReference type="Gene3D" id="1.10.287.130">
    <property type="match status" value="1"/>
</dbReference>
<dbReference type="PROSITE" id="PS50109">
    <property type="entry name" value="HIS_KIN"/>
    <property type="match status" value="1"/>
</dbReference>
<reference evidence="9" key="1">
    <citation type="journal article" date="2020" name="Stud. Mycol.">
        <title>101 Dothideomycetes genomes: a test case for predicting lifestyles and emergence of pathogens.</title>
        <authorList>
            <person name="Haridas S."/>
            <person name="Albert R."/>
            <person name="Binder M."/>
            <person name="Bloem J."/>
            <person name="Labutti K."/>
            <person name="Salamov A."/>
            <person name="Andreopoulos B."/>
            <person name="Baker S."/>
            <person name="Barry K."/>
            <person name="Bills G."/>
            <person name="Bluhm B."/>
            <person name="Cannon C."/>
            <person name="Castanera R."/>
            <person name="Culley D."/>
            <person name="Daum C."/>
            <person name="Ezra D."/>
            <person name="Gonzalez J."/>
            <person name="Henrissat B."/>
            <person name="Kuo A."/>
            <person name="Liang C."/>
            <person name="Lipzen A."/>
            <person name="Lutzoni F."/>
            <person name="Magnuson J."/>
            <person name="Mondo S."/>
            <person name="Nolan M."/>
            <person name="Ohm R."/>
            <person name="Pangilinan J."/>
            <person name="Park H.-J."/>
            <person name="Ramirez L."/>
            <person name="Alfaro M."/>
            <person name="Sun H."/>
            <person name="Tritt A."/>
            <person name="Yoshinaga Y."/>
            <person name="Zwiers L.-H."/>
            <person name="Turgeon B."/>
            <person name="Goodwin S."/>
            <person name="Spatafora J."/>
            <person name="Crous P."/>
            <person name="Grigoriev I."/>
        </authorList>
    </citation>
    <scope>NUCLEOTIDE SEQUENCE</scope>
    <source>
        <strain evidence="9">CBS 175.79</strain>
    </source>
</reference>
<gene>
    <name evidence="9" type="ORF">BU24DRAFT_427628</name>
</gene>
<keyword evidence="10" id="KW-1185">Reference proteome</keyword>
<dbReference type="RefSeq" id="XP_033378866.1">
    <property type="nucleotide sequence ID" value="XM_033529269.1"/>
</dbReference>
<comment type="catalytic activity">
    <reaction evidence="1">
        <text>ATP + protein L-histidine = ADP + protein N-phospho-L-histidine.</text>
        <dbReference type="EC" id="2.7.13.3"/>
    </reaction>
</comment>
<dbReference type="InterPro" id="IPR011006">
    <property type="entry name" value="CheY-like_superfamily"/>
</dbReference>
<dbReference type="InterPro" id="IPR036097">
    <property type="entry name" value="HisK_dim/P_sf"/>
</dbReference>
<dbReference type="InterPro" id="IPR029016">
    <property type="entry name" value="GAF-like_dom_sf"/>
</dbReference>